<comment type="caution">
    <text evidence="2">The sequence shown here is derived from an EMBL/GenBank/DDBJ whole genome shotgun (WGS) entry which is preliminary data.</text>
</comment>
<evidence type="ECO:0000256" key="1">
    <source>
        <dbReference type="SAM" id="MobiDB-lite"/>
    </source>
</evidence>
<feature type="region of interest" description="Disordered" evidence="1">
    <location>
        <begin position="32"/>
        <end position="84"/>
    </location>
</feature>
<feature type="compositionally biased region" description="Polar residues" evidence="1">
    <location>
        <begin position="48"/>
        <end position="57"/>
    </location>
</feature>
<gene>
    <name evidence="2" type="ORF">BV898_19244</name>
</gene>
<evidence type="ECO:0000313" key="3">
    <source>
        <dbReference type="Proteomes" id="UP000192578"/>
    </source>
</evidence>
<dbReference type="Proteomes" id="UP000192578">
    <property type="component" value="Unassembled WGS sequence"/>
</dbReference>
<sequence length="84" mass="8991">MDNGGNGQMTNVMERLIATTDGDAARAEALAVRTGDANGRDDDWITGGQRQMTNGWTTHGRHDGRGRGGRLGHGERGSNGRRLD</sequence>
<keyword evidence="3" id="KW-1185">Reference proteome</keyword>
<organism evidence="2 3">
    <name type="scientific">Hypsibius exemplaris</name>
    <name type="common">Freshwater tardigrade</name>
    <dbReference type="NCBI Taxonomy" id="2072580"/>
    <lineage>
        <taxon>Eukaryota</taxon>
        <taxon>Metazoa</taxon>
        <taxon>Ecdysozoa</taxon>
        <taxon>Tardigrada</taxon>
        <taxon>Eutardigrada</taxon>
        <taxon>Parachela</taxon>
        <taxon>Hypsibioidea</taxon>
        <taxon>Hypsibiidae</taxon>
        <taxon>Hypsibius</taxon>
    </lineage>
</organism>
<feature type="compositionally biased region" description="Basic and acidic residues" evidence="1">
    <location>
        <begin position="60"/>
        <end position="84"/>
    </location>
</feature>
<evidence type="ECO:0000313" key="2">
    <source>
        <dbReference type="EMBL" id="OWA54851.1"/>
    </source>
</evidence>
<accession>A0A9X6NQC4</accession>
<protein>
    <submittedName>
        <fullName evidence="2">Uncharacterized protein</fullName>
    </submittedName>
</protein>
<dbReference type="AlphaFoldDB" id="A0A9X6NQC4"/>
<name>A0A9X6NQC4_HYPEX</name>
<reference evidence="3" key="1">
    <citation type="submission" date="2017-01" db="EMBL/GenBank/DDBJ databases">
        <title>Comparative genomics of anhydrobiosis in the tardigrade Hypsibius dujardini.</title>
        <authorList>
            <person name="Yoshida Y."/>
            <person name="Koutsovoulos G."/>
            <person name="Laetsch D."/>
            <person name="Stevens L."/>
            <person name="Kumar S."/>
            <person name="Horikawa D."/>
            <person name="Ishino K."/>
            <person name="Komine S."/>
            <person name="Tomita M."/>
            <person name="Blaxter M."/>
            <person name="Arakawa K."/>
        </authorList>
    </citation>
    <scope>NUCLEOTIDE SEQUENCE [LARGE SCALE GENOMIC DNA]</scope>
    <source>
        <strain evidence="3">Z151</strain>
    </source>
</reference>
<proteinExistence type="predicted"/>
<dbReference type="EMBL" id="MTYJ01000471">
    <property type="protein sequence ID" value="OWA54851.1"/>
    <property type="molecule type" value="Genomic_DNA"/>
</dbReference>